<keyword evidence="2" id="KW-1185">Reference proteome</keyword>
<evidence type="ECO:0000313" key="2">
    <source>
        <dbReference type="Proteomes" id="UP000002640"/>
    </source>
</evidence>
<gene>
    <name evidence="1" type="ORF">PHYSODRAFT_421776</name>
</gene>
<dbReference type="EMBL" id="JH159153">
    <property type="protein sequence ID" value="EGZ21485.1"/>
    <property type="molecule type" value="Genomic_DNA"/>
</dbReference>
<feature type="non-terminal residue" evidence="1">
    <location>
        <position position="1"/>
    </location>
</feature>
<accession>G4Z3C2</accession>
<evidence type="ECO:0000313" key="1">
    <source>
        <dbReference type="EMBL" id="EGZ21485.1"/>
    </source>
</evidence>
<proteinExistence type="predicted"/>
<dbReference type="InParanoid" id="G4Z3C2"/>
<dbReference type="RefSeq" id="XP_009524202.1">
    <property type="nucleotide sequence ID" value="XM_009525907.1"/>
</dbReference>
<dbReference type="AlphaFoldDB" id="G4Z3C2"/>
<sequence>FFNARTYVVGNGNIHGVGVDAARVRIYEKSLSGTLQQAATTSGFSLDYLSLHKVEIKQALEYRHNWDSPSWAVEEV</sequence>
<dbReference type="GeneID" id="20652180"/>
<reference evidence="1 2" key="1">
    <citation type="journal article" date="2006" name="Science">
        <title>Phytophthora genome sequences uncover evolutionary origins and mechanisms of pathogenesis.</title>
        <authorList>
            <person name="Tyler B.M."/>
            <person name="Tripathy S."/>
            <person name="Zhang X."/>
            <person name="Dehal P."/>
            <person name="Jiang R.H."/>
            <person name="Aerts A."/>
            <person name="Arredondo F.D."/>
            <person name="Baxter L."/>
            <person name="Bensasson D."/>
            <person name="Beynon J.L."/>
            <person name="Chapman J."/>
            <person name="Damasceno C.M."/>
            <person name="Dorrance A.E."/>
            <person name="Dou D."/>
            <person name="Dickerman A.W."/>
            <person name="Dubchak I.L."/>
            <person name="Garbelotto M."/>
            <person name="Gijzen M."/>
            <person name="Gordon S.G."/>
            <person name="Govers F."/>
            <person name="Grunwald N.J."/>
            <person name="Huang W."/>
            <person name="Ivors K.L."/>
            <person name="Jones R.W."/>
            <person name="Kamoun S."/>
            <person name="Krampis K."/>
            <person name="Lamour K.H."/>
            <person name="Lee M.K."/>
            <person name="McDonald W.H."/>
            <person name="Medina M."/>
            <person name="Meijer H.J."/>
            <person name="Nordberg E.K."/>
            <person name="Maclean D.J."/>
            <person name="Ospina-Giraldo M.D."/>
            <person name="Morris P.F."/>
            <person name="Phuntumart V."/>
            <person name="Putnam N.H."/>
            <person name="Rash S."/>
            <person name="Rose J.K."/>
            <person name="Sakihama Y."/>
            <person name="Salamov A.A."/>
            <person name="Savidor A."/>
            <person name="Scheuring C.F."/>
            <person name="Smith B.M."/>
            <person name="Sobral B.W."/>
            <person name="Terry A."/>
            <person name="Torto-Alalibo T.A."/>
            <person name="Win J."/>
            <person name="Xu Z."/>
            <person name="Zhang H."/>
            <person name="Grigoriev I.V."/>
            <person name="Rokhsar D.S."/>
            <person name="Boore J.L."/>
        </authorList>
    </citation>
    <scope>NUCLEOTIDE SEQUENCE [LARGE SCALE GENOMIC DNA]</scope>
    <source>
        <strain evidence="1 2">P6497</strain>
    </source>
</reference>
<name>G4Z3C2_PHYSP</name>
<organism evidence="1 2">
    <name type="scientific">Phytophthora sojae (strain P6497)</name>
    <name type="common">Soybean stem and root rot agent</name>
    <name type="synonym">Phytophthora megasperma f. sp. glycines</name>
    <dbReference type="NCBI Taxonomy" id="1094619"/>
    <lineage>
        <taxon>Eukaryota</taxon>
        <taxon>Sar</taxon>
        <taxon>Stramenopiles</taxon>
        <taxon>Oomycota</taxon>
        <taxon>Peronosporomycetes</taxon>
        <taxon>Peronosporales</taxon>
        <taxon>Peronosporaceae</taxon>
        <taxon>Phytophthora</taxon>
    </lineage>
</organism>
<feature type="non-terminal residue" evidence="1">
    <location>
        <position position="76"/>
    </location>
</feature>
<dbReference type="KEGG" id="psoj:PHYSODRAFT_421776"/>
<protein>
    <submittedName>
        <fullName evidence="1">Uncharacterized protein</fullName>
    </submittedName>
</protein>
<dbReference type="Proteomes" id="UP000002640">
    <property type="component" value="Unassembled WGS sequence"/>
</dbReference>